<reference evidence="2 3" key="1">
    <citation type="submission" date="2020-02" db="EMBL/GenBank/DDBJ databases">
        <title>Draft genome sequence of Haematococcus lacustris strain NIES-144.</title>
        <authorList>
            <person name="Morimoto D."/>
            <person name="Nakagawa S."/>
            <person name="Yoshida T."/>
            <person name="Sawayama S."/>
        </authorList>
    </citation>
    <scope>NUCLEOTIDE SEQUENCE [LARGE SCALE GENOMIC DNA]</scope>
    <source>
        <strain evidence="2 3">NIES-144</strain>
    </source>
</reference>
<dbReference type="EMBL" id="BLLF01000289">
    <property type="protein sequence ID" value="GFH10136.1"/>
    <property type="molecule type" value="Genomic_DNA"/>
</dbReference>
<sequence length="93" mass="10829">MELYDRVKEIQHKAEESETVVQDICKDIRKLDFAKRHLTNAITALRRLAMLTAAVTDLEACSGRRDSYKKSANLLEAVHQLMEYFQQYEDVPK</sequence>
<keyword evidence="3" id="KW-1185">Reference proteome</keyword>
<dbReference type="AlphaFoldDB" id="A0A699YT76"/>
<dbReference type="Proteomes" id="UP000485058">
    <property type="component" value="Unassembled WGS sequence"/>
</dbReference>
<organism evidence="2 3">
    <name type="scientific">Haematococcus lacustris</name>
    <name type="common">Green alga</name>
    <name type="synonym">Haematococcus pluvialis</name>
    <dbReference type="NCBI Taxonomy" id="44745"/>
    <lineage>
        <taxon>Eukaryota</taxon>
        <taxon>Viridiplantae</taxon>
        <taxon>Chlorophyta</taxon>
        <taxon>core chlorophytes</taxon>
        <taxon>Chlorophyceae</taxon>
        <taxon>CS clade</taxon>
        <taxon>Chlamydomonadales</taxon>
        <taxon>Haematococcaceae</taxon>
        <taxon>Haematococcus</taxon>
    </lineage>
</organism>
<evidence type="ECO:0000259" key="1">
    <source>
        <dbReference type="Pfam" id="PF04100"/>
    </source>
</evidence>
<dbReference type="GO" id="GO:0042147">
    <property type="term" value="P:retrograde transport, endosome to Golgi"/>
    <property type="evidence" value="ECO:0007669"/>
    <property type="project" value="InterPro"/>
</dbReference>
<dbReference type="PANTHER" id="PTHR12820">
    <property type="entry name" value="VACUOLAR SORTING PROTEIN 53"/>
    <property type="match status" value="1"/>
</dbReference>
<dbReference type="InterPro" id="IPR039766">
    <property type="entry name" value="Vps53"/>
</dbReference>
<comment type="caution">
    <text evidence="2">The sequence shown here is derived from an EMBL/GenBank/DDBJ whole genome shotgun (WGS) entry which is preliminary data.</text>
</comment>
<gene>
    <name evidence="2" type="ORF">HaLaN_05397</name>
</gene>
<feature type="non-terminal residue" evidence="2">
    <location>
        <position position="93"/>
    </location>
</feature>
<feature type="domain" description="Vps53 N-terminal" evidence="1">
    <location>
        <begin position="2"/>
        <end position="93"/>
    </location>
</feature>
<evidence type="ECO:0000313" key="3">
    <source>
        <dbReference type="Proteomes" id="UP000485058"/>
    </source>
</evidence>
<dbReference type="GO" id="GO:0005829">
    <property type="term" value="C:cytosol"/>
    <property type="evidence" value="ECO:0007669"/>
    <property type="project" value="GOC"/>
</dbReference>
<name>A0A699YT76_HAELA</name>
<dbReference type="PANTHER" id="PTHR12820:SF0">
    <property type="entry name" value="VACUOLAR PROTEIN SORTING-ASSOCIATED PROTEIN 53 HOMOLOG"/>
    <property type="match status" value="1"/>
</dbReference>
<proteinExistence type="predicted"/>
<evidence type="ECO:0000313" key="2">
    <source>
        <dbReference type="EMBL" id="GFH10136.1"/>
    </source>
</evidence>
<dbReference type="GO" id="GO:0000938">
    <property type="term" value="C:GARP complex"/>
    <property type="evidence" value="ECO:0007669"/>
    <property type="project" value="InterPro"/>
</dbReference>
<dbReference type="InterPro" id="IPR007234">
    <property type="entry name" value="Vps53_N"/>
</dbReference>
<dbReference type="Pfam" id="PF04100">
    <property type="entry name" value="Vps53_N"/>
    <property type="match status" value="1"/>
</dbReference>
<protein>
    <submittedName>
        <fullName evidence="2">Vps53</fullName>
    </submittedName>
</protein>
<accession>A0A699YT76</accession>